<dbReference type="RefSeq" id="WP_015142852.1">
    <property type="nucleotide sequence ID" value="NZ_MRCB01000010.1"/>
</dbReference>
<dbReference type="Proteomes" id="UP000186868">
    <property type="component" value="Unassembled WGS sequence"/>
</dbReference>
<dbReference type="GO" id="GO:0016740">
    <property type="term" value="F:transferase activity"/>
    <property type="evidence" value="ECO:0007669"/>
    <property type="project" value="UniProtKB-KW"/>
</dbReference>
<gene>
    <name evidence="1" type="ORF">NIES593_10460</name>
</gene>
<accession>A0A1U7HI34</accession>
<dbReference type="EMBL" id="MRCB01000010">
    <property type="protein sequence ID" value="OKH23252.1"/>
    <property type="molecule type" value="Genomic_DNA"/>
</dbReference>
<keyword evidence="2" id="KW-1185">Reference proteome</keyword>
<evidence type="ECO:0000313" key="2">
    <source>
        <dbReference type="Proteomes" id="UP000186868"/>
    </source>
</evidence>
<dbReference type="STRING" id="1921803.NIES593_10460"/>
<keyword evidence="1" id="KW-0808">Transferase</keyword>
<reference evidence="1 2" key="1">
    <citation type="submission" date="2016-11" db="EMBL/GenBank/DDBJ databases">
        <title>Draft Genome Sequences of Nine Cyanobacterial Strains from Diverse Habitats.</title>
        <authorList>
            <person name="Zhu T."/>
            <person name="Hou S."/>
            <person name="Lu X."/>
            <person name="Hess W.R."/>
        </authorList>
    </citation>
    <scope>NUCLEOTIDE SEQUENCE [LARGE SCALE GENOMIC DNA]</scope>
    <source>
        <strain evidence="1 2">NIES-593</strain>
    </source>
</reference>
<comment type="caution">
    <text evidence="1">The sequence shown here is derived from an EMBL/GenBank/DDBJ whole genome shotgun (WGS) entry which is preliminary data.</text>
</comment>
<name>A0A1U7HI34_9CYAN</name>
<evidence type="ECO:0000313" key="1">
    <source>
        <dbReference type="EMBL" id="OKH23252.1"/>
    </source>
</evidence>
<proteinExistence type="predicted"/>
<dbReference type="OrthoDB" id="9810649at2"/>
<protein>
    <submittedName>
        <fullName evidence="1">Acetyltransferase</fullName>
    </submittedName>
</protein>
<organism evidence="1 2">
    <name type="scientific">Hydrococcus rivularis NIES-593</name>
    <dbReference type="NCBI Taxonomy" id="1921803"/>
    <lineage>
        <taxon>Bacteria</taxon>
        <taxon>Bacillati</taxon>
        <taxon>Cyanobacteriota</taxon>
        <taxon>Cyanophyceae</taxon>
        <taxon>Pleurocapsales</taxon>
        <taxon>Hydrococcaceae</taxon>
        <taxon>Hydrococcus</taxon>
    </lineage>
</organism>
<dbReference type="AlphaFoldDB" id="A0A1U7HI34"/>
<sequence>MFLIHKPHGELVEVLTIENLYDPCQNQIIGRYHCGEELQEPETFMKSELMFPSGESLPVCWLDPNYRQKAA</sequence>